<dbReference type="NCBIfam" id="TIGR00447">
    <property type="entry name" value="pth"/>
    <property type="match status" value="1"/>
</dbReference>
<comment type="subcellular location">
    <subcellularLocation>
        <location evidence="7">Cytoplasm</location>
    </subcellularLocation>
</comment>
<feature type="site" description="Discriminates between blocked and unblocked aminoacyl-tRNA" evidence="7">
    <location>
        <position position="9"/>
    </location>
</feature>
<dbReference type="GO" id="GO:0005737">
    <property type="term" value="C:cytoplasm"/>
    <property type="evidence" value="ECO:0007669"/>
    <property type="project" value="UniProtKB-SubCell"/>
</dbReference>
<comment type="function">
    <text evidence="7">Catalyzes the release of premature peptidyl moieties from peptidyl-tRNA molecules trapped in stalled 50S ribosomal subunits, and thus maintains levels of free tRNAs and 50S ribosomes.</text>
</comment>
<evidence type="ECO:0000256" key="4">
    <source>
        <dbReference type="ARBA" id="ARBA00022884"/>
    </source>
</evidence>
<dbReference type="Proteomes" id="UP000253941">
    <property type="component" value="Unassembled WGS sequence"/>
</dbReference>
<name>A0A369TID7_9PROT</name>
<evidence type="ECO:0000256" key="7">
    <source>
        <dbReference type="HAMAP-Rule" id="MF_00083"/>
    </source>
</evidence>
<dbReference type="HAMAP" id="MF_00083">
    <property type="entry name" value="Pept_tRNA_hydro_bact"/>
    <property type="match status" value="1"/>
</dbReference>
<dbReference type="PROSITE" id="PS01195">
    <property type="entry name" value="PEPT_TRNA_HYDROL_1"/>
    <property type="match status" value="1"/>
</dbReference>
<dbReference type="GO" id="GO:0072344">
    <property type="term" value="P:rescue of stalled ribosome"/>
    <property type="evidence" value="ECO:0007669"/>
    <property type="project" value="UniProtKB-UniRule"/>
</dbReference>
<sequence>MLLLVGLGNPGARYARNRHNIGFMALDEIARRQNLGAWRSRFRSDVAEGLVGTEKVLAMKPLTYMNNSGEAVGEAARFFKLSPEQVIVLHDDLDLAPGKMRVKKGGGNAGHNGLRSIDAHLGNAFWRVRLGIGHPGNKNLVHAWVLNDFSKEEMTWVTPLCEAVGEEMHRLTAGDHEAFMSRVAYRMQPTRDTS</sequence>
<evidence type="ECO:0000256" key="3">
    <source>
        <dbReference type="ARBA" id="ARBA00022801"/>
    </source>
</evidence>
<dbReference type="InterPro" id="IPR018171">
    <property type="entry name" value="Pept_tRNA_hydro_CS"/>
</dbReference>
<keyword evidence="7" id="KW-0963">Cytoplasm</keyword>
<feature type="site" description="Stabilizes the basic form of H active site to accept a proton" evidence="7">
    <location>
        <position position="91"/>
    </location>
</feature>
<organism evidence="10 11">
    <name type="scientific">Ferruginivarius sediminum</name>
    <dbReference type="NCBI Taxonomy" id="2661937"/>
    <lineage>
        <taxon>Bacteria</taxon>
        <taxon>Pseudomonadati</taxon>
        <taxon>Pseudomonadota</taxon>
        <taxon>Alphaproteobacteria</taxon>
        <taxon>Rhodospirillales</taxon>
        <taxon>Rhodospirillaceae</taxon>
        <taxon>Ferruginivarius</taxon>
    </lineage>
</organism>
<gene>
    <name evidence="7" type="primary">pth</name>
    <name evidence="10" type="ORF">DRB17_05655</name>
</gene>
<comment type="subunit">
    <text evidence="7">Monomer.</text>
</comment>
<feature type="binding site" evidence="7">
    <location>
        <position position="14"/>
    </location>
    <ligand>
        <name>tRNA</name>
        <dbReference type="ChEBI" id="CHEBI:17843"/>
    </ligand>
</feature>
<evidence type="ECO:0000256" key="6">
    <source>
        <dbReference type="ARBA" id="ARBA00050038"/>
    </source>
</evidence>
<evidence type="ECO:0000256" key="1">
    <source>
        <dbReference type="ARBA" id="ARBA00013260"/>
    </source>
</evidence>
<evidence type="ECO:0000256" key="9">
    <source>
        <dbReference type="RuleBase" id="RU004320"/>
    </source>
</evidence>
<dbReference type="CDD" id="cd00462">
    <property type="entry name" value="PTH"/>
    <property type="match status" value="1"/>
</dbReference>
<dbReference type="GO" id="GO:0006515">
    <property type="term" value="P:protein quality control for misfolded or incompletely synthesized proteins"/>
    <property type="evidence" value="ECO:0007669"/>
    <property type="project" value="UniProtKB-UniRule"/>
</dbReference>
<dbReference type="PROSITE" id="PS01196">
    <property type="entry name" value="PEPT_TRNA_HYDROL_2"/>
    <property type="match status" value="1"/>
</dbReference>
<feature type="binding site" evidence="7">
    <location>
        <position position="66"/>
    </location>
    <ligand>
        <name>tRNA</name>
        <dbReference type="ChEBI" id="CHEBI:17843"/>
    </ligand>
</feature>
<dbReference type="PANTHER" id="PTHR17224:SF1">
    <property type="entry name" value="PEPTIDYL-TRNA HYDROLASE"/>
    <property type="match status" value="1"/>
</dbReference>
<dbReference type="InterPro" id="IPR036416">
    <property type="entry name" value="Pept_tRNA_hydro_sf"/>
</dbReference>
<dbReference type="FunFam" id="3.40.50.1470:FF:000001">
    <property type="entry name" value="Peptidyl-tRNA hydrolase"/>
    <property type="match status" value="1"/>
</dbReference>
<protein>
    <recommendedName>
        <fullName evidence="6 7">Peptidyl-tRNA hydrolase</fullName>
        <shortName evidence="7">Pth</shortName>
        <ecNumber evidence="1 7">3.1.1.29</ecNumber>
    </recommendedName>
</protein>
<proteinExistence type="inferred from homology"/>
<keyword evidence="4 7" id="KW-0694">RNA-binding</keyword>
<dbReference type="SUPFAM" id="SSF53178">
    <property type="entry name" value="Peptidyl-tRNA hydrolase-like"/>
    <property type="match status" value="1"/>
</dbReference>
<dbReference type="AlphaFoldDB" id="A0A369TID7"/>
<dbReference type="InterPro" id="IPR001328">
    <property type="entry name" value="Pept_tRNA_hydro"/>
</dbReference>
<keyword evidence="2 7" id="KW-0820">tRNA-binding</keyword>
<dbReference type="RefSeq" id="WP_114581221.1">
    <property type="nucleotide sequence ID" value="NZ_QPMH01000004.1"/>
</dbReference>
<dbReference type="GO" id="GO:0000049">
    <property type="term" value="F:tRNA binding"/>
    <property type="evidence" value="ECO:0007669"/>
    <property type="project" value="UniProtKB-UniRule"/>
</dbReference>
<evidence type="ECO:0000256" key="5">
    <source>
        <dbReference type="ARBA" id="ARBA00038063"/>
    </source>
</evidence>
<evidence type="ECO:0000256" key="8">
    <source>
        <dbReference type="RuleBase" id="RU000673"/>
    </source>
</evidence>
<feature type="binding site" evidence="7">
    <location>
        <position position="112"/>
    </location>
    <ligand>
        <name>tRNA</name>
        <dbReference type="ChEBI" id="CHEBI:17843"/>
    </ligand>
</feature>
<keyword evidence="11" id="KW-1185">Reference proteome</keyword>
<comment type="function">
    <text evidence="7">Hydrolyzes ribosome-free peptidyl-tRNAs (with 1 or more amino acids incorporated), which drop off the ribosome during protein synthesis, or as a result of ribosome stalling.</text>
</comment>
<comment type="similarity">
    <text evidence="5 7 9">Belongs to the PTH family.</text>
</comment>
<comment type="caution">
    <text evidence="10">The sequence shown here is derived from an EMBL/GenBank/DDBJ whole genome shotgun (WGS) entry which is preliminary data.</text>
</comment>
<dbReference type="Gene3D" id="3.40.50.1470">
    <property type="entry name" value="Peptidyl-tRNA hydrolase"/>
    <property type="match status" value="1"/>
</dbReference>
<dbReference type="PANTHER" id="PTHR17224">
    <property type="entry name" value="PEPTIDYL-TRNA HYDROLASE"/>
    <property type="match status" value="1"/>
</dbReference>
<feature type="active site" description="Proton acceptor" evidence="7">
    <location>
        <position position="19"/>
    </location>
</feature>
<dbReference type="GO" id="GO:0004045">
    <property type="term" value="F:peptidyl-tRNA hydrolase activity"/>
    <property type="evidence" value="ECO:0007669"/>
    <property type="project" value="UniProtKB-UniRule"/>
</dbReference>
<keyword evidence="3 7" id="KW-0378">Hydrolase</keyword>
<accession>A0A369TID7</accession>
<feature type="binding site" evidence="7">
    <location>
        <position position="64"/>
    </location>
    <ligand>
        <name>tRNA</name>
        <dbReference type="ChEBI" id="CHEBI:17843"/>
    </ligand>
</feature>
<evidence type="ECO:0000256" key="2">
    <source>
        <dbReference type="ARBA" id="ARBA00022555"/>
    </source>
</evidence>
<reference evidence="10 11" key="1">
    <citation type="submission" date="2018-07" db="EMBL/GenBank/DDBJ databases">
        <title>Venubactetium sediminum gen. nov., sp. nov., isolated from a marine solar saltern.</title>
        <authorList>
            <person name="Wang S."/>
        </authorList>
    </citation>
    <scope>NUCLEOTIDE SEQUENCE [LARGE SCALE GENOMIC DNA]</scope>
    <source>
        <strain evidence="10 11">WD2A32</strain>
    </source>
</reference>
<dbReference type="EMBL" id="QPMH01000004">
    <property type="protein sequence ID" value="RDD62646.1"/>
    <property type="molecule type" value="Genomic_DNA"/>
</dbReference>
<evidence type="ECO:0000313" key="11">
    <source>
        <dbReference type="Proteomes" id="UP000253941"/>
    </source>
</evidence>
<comment type="catalytic activity">
    <reaction evidence="7 8">
        <text>an N-acyl-L-alpha-aminoacyl-tRNA + H2O = an N-acyl-L-amino acid + a tRNA + H(+)</text>
        <dbReference type="Rhea" id="RHEA:54448"/>
        <dbReference type="Rhea" id="RHEA-COMP:10123"/>
        <dbReference type="Rhea" id="RHEA-COMP:13883"/>
        <dbReference type="ChEBI" id="CHEBI:15377"/>
        <dbReference type="ChEBI" id="CHEBI:15378"/>
        <dbReference type="ChEBI" id="CHEBI:59874"/>
        <dbReference type="ChEBI" id="CHEBI:78442"/>
        <dbReference type="ChEBI" id="CHEBI:138191"/>
        <dbReference type="EC" id="3.1.1.29"/>
    </reaction>
</comment>
<dbReference type="Pfam" id="PF01195">
    <property type="entry name" value="Pept_tRNA_hydro"/>
    <property type="match status" value="1"/>
</dbReference>
<dbReference type="EC" id="3.1.1.29" evidence="1 7"/>
<evidence type="ECO:0000313" key="10">
    <source>
        <dbReference type="EMBL" id="RDD62646.1"/>
    </source>
</evidence>